<keyword evidence="1" id="KW-0812">Transmembrane</keyword>
<dbReference type="PATRIC" id="fig|1613.112.peg.165"/>
<dbReference type="InterPro" id="IPR008407">
    <property type="entry name" value="Brnchd-chn_aa_trnsp_AzlD"/>
</dbReference>
<dbReference type="PIRSF" id="PIRSF003203">
    <property type="entry name" value="AzlD"/>
    <property type="match status" value="1"/>
</dbReference>
<evidence type="ECO:0000313" key="2">
    <source>
        <dbReference type="EMBL" id="AOR73635.1"/>
    </source>
</evidence>
<protein>
    <recommendedName>
        <fullName evidence="4">Branched-chain amino acid transporter AzlD</fullName>
    </recommendedName>
</protein>
<name>A0A1D7ZUT8_LIMFE</name>
<proteinExistence type="predicted"/>
<dbReference type="Pfam" id="PF05437">
    <property type="entry name" value="AzlD"/>
    <property type="match status" value="1"/>
</dbReference>
<gene>
    <name evidence="2" type="ORF">LACFE_CDS0155</name>
</gene>
<feature type="transmembrane region" description="Helical" evidence="1">
    <location>
        <begin position="14"/>
        <end position="34"/>
    </location>
</feature>
<evidence type="ECO:0008006" key="4">
    <source>
        <dbReference type="Google" id="ProtNLM"/>
    </source>
</evidence>
<reference evidence="2 3" key="1">
    <citation type="submission" date="2016-09" db="EMBL/GenBank/DDBJ databases">
        <title>Genome Sequence of the Lactobacillus fermentum strain NCC2970 (CNCM I-5068).</title>
        <authorList>
            <person name="Barretto C."/>
            <person name="Ngom-Bru C."/>
            <person name="Genevaz A."/>
            <person name="Fournier C."/>
            <person name="Moine D."/>
            <person name="Kassam M."/>
            <person name="Iltis A."/>
            <person name="Sagory-Zalkind P."/>
            <person name="Faucherand G."/>
            <person name="Descombes P."/>
            <person name="Duboux S."/>
        </authorList>
    </citation>
    <scope>NUCLEOTIDE SEQUENCE [LARGE SCALE GENOMIC DNA]</scope>
    <source>
        <strain evidence="2 3">NCC2970</strain>
    </source>
</reference>
<dbReference type="Proteomes" id="UP000094714">
    <property type="component" value="Chromosome"/>
</dbReference>
<keyword evidence="1" id="KW-1133">Transmembrane helix</keyword>
<organism evidence="2 3">
    <name type="scientific">Limosilactobacillus fermentum</name>
    <name type="common">Lactobacillus fermentum</name>
    <dbReference type="NCBI Taxonomy" id="1613"/>
    <lineage>
        <taxon>Bacteria</taxon>
        <taxon>Bacillati</taxon>
        <taxon>Bacillota</taxon>
        <taxon>Bacilli</taxon>
        <taxon>Lactobacillales</taxon>
        <taxon>Lactobacillaceae</taxon>
        <taxon>Limosilactobacillus</taxon>
    </lineage>
</organism>
<feature type="transmembrane region" description="Helical" evidence="1">
    <location>
        <begin position="97"/>
        <end position="118"/>
    </location>
</feature>
<dbReference type="EMBL" id="CP017151">
    <property type="protein sequence ID" value="AOR73635.1"/>
    <property type="molecule type" value="Genomic_DNA"/>
</dbReference>
<keyword evidence="1" id="KW-0472">Membrane</keyword>
<feature type="transmembrane region" description="Helical" evidence="1">
    <location>
        <begin position="55"/>
        <end position="77"/>
    </location>
</feature>
<sequence length="119" mass="13485">MHYFVPAEGDEMSLVQQLLTIAFAASANFLTRVVPFRLFQRGNQTPRYIQGLGEFLPGAIMVMLVVYCLRNVTWLSGNHGWPDLIACTITILVHLKWRSLFASMIIGTTAYILMVNFVF</sequence>
<dbReference type="AlphaFoldDB" id="A0A1D7ZUT8"/>
<evidence type="ECO:0000256" key="1">
    <source>
        <dbReference type="SAM" id="Phobius"/>
    </source>
</evidence>
<evidence type="ECO:0000313" key="3">
    <source>
        <dbReference type="Proteomes" id="UP000094714"/>
    </source>
</evidence>
<accession>A0A1D7ZUT8</accession>